<sequence length="28" mass="2875">EKEDDDAGSSDTGSESEQGDDSDESPSV</sequence>
<dbReference type="AlphaFoldDB" id="A0A392U2U2"/>
<accession>A0A392U2U2</accession>
<evidence type="ECO:0000256" key="1">
    <source>
        <dbReference type="SAM" id="MobiDB-lite"/>
    </source>
</evidence>
<proteinExistence type="predicted"/>
<feature type="non-terminal residue" evidence="2">
    <location>
        <position position="1"/>
    </location>
</feature>
<evidence type="ECO:0000313" key="3">
    <source>
        <dbReference type="Proteomes" id="UP000265520"/>
    </source>
</evidence>
<organism evidence="2 3">
    <name type="scientific">Trifolium medium</name>
    <dbReference type="NCBI Taxonomy" id="97028"/>
    <lineage>
        <taxon>Eukaryota</taxon>
        <taxon>Viridiplantae</taxon>
        <taxon>Streptophyta</taxon>
        <taxon>Embryophyta</taxon>
        <taxon>Tracheophyta</taxon>
        <taxon>Spermatophyta</taxon>
        <taxon>Magnoliopsida</taxon>
        <taxon>eudicotyledons</taxon>
        <taxon>Gunneridae</taxon>
        <taxon>Pentapetalae</taxon>
        <taxon>rosids</taxon>
        <taxon>fabids</taxon>
        <taxon>Fabales</taxon>
        <taxon>Fabaceae</taxon>
        <taxon>Papilionoideae</taxon>
        <taxon>50 kb inversion clade</taxon>
        <taxon>NPAAA clade</taxon>
        <taxon>Hologalegina</taxon>
        <taxon>IRL clade</taxon>
        <taxon>Trifolieae</taxon>
        <taxon>Trifolium</taxon>
    </lineage>
</organism>
<reference evidence="2 3" key="1">
    <citation type="journal article" date="2018" name="Front. Plant Sci.">
        <title>Red Clover (Trifolium pratense) and Zigzag Clover (T. medium) - A Picture of Genomic Similarities and Differences.</title>
        <authorList>
            <person name="Dluhosova J."/>
            <person name="Istvanek J."/>
            <person name="Nedelnik J."/>
            <person name="Repkova J."/>
        </authorList>
    </citation>
    <scope>NUCLEOTIDE SEQUENCE [LARGE SCALE GENOMIC DNA]</scope>
    <source>
        <strain evidence="3">cv. 10/8</strain>
        <tissue evidence="2">Leaf</tissue>
    </source>
</reference>
<comment type="caution">
    <text evidence="2">The sequence shown here is derived from an EMBL/GenBank/DDBJ whole genome shotgun (WGS) entry which is preliminary data.</text>
</comment>
<keyword evidence="3" id="KW-1185">Reference proteome</keyword>
<feature type="compositionally biased region" description="Acidic residues" evidence="1">
    <location>
        <begin position="17"/>
        <end position="28"/>
    </location>
</feature>
<evidence type="ECO:0000313" key="2">
    <source>
        <dbReference type="EMBL" id="MCI67773.1"/>
    </source>
</evidence>
<name>A0A392U2U2_9FABA</name>
<dbReference type="Proteomes" id="UP000265520">
    <property type="component" value="Unassembled WGS sequence"/>
</dbReference>
<feature type="region of interest" description="Disordered" evidence="1">
    <location>
        <begin position="1"/>
        <end position="28"/>
    </location>
</feature>
<dbReference type="EMBL" id="LXQA010723475">
    <property type="protein sequence ID" value="MCI67773.1"/>
    <property type="molecule type" value="Genomic_DNA"/>
</dbReference>
<protein>
    <submittedName>
        <fullName evidence="2">Uncharacterized protein</fullName>
    </submittedName>
</protein>